<dbReference type="Gene3D" id="1.10.10.60">
    <property type="entry name" value="Homeodomain-like"/>
    <property type="match status" value="1"/>
</dbReference>
<dbReference type="Pfam" id="PF02311">
    <property type="entry name" value="AraC_binding"/>
    <property type="match status" value="1"/>
</dbReference>
<keyword evidence="2" id="KW-0805">Transcription regulation</keyword>
<evidence type="ECO:0000313" key="7">
    <source>
        <dbReference type="Proteomes" id="UP000281118"/>
    </source>
</evidence>
<evidence type="ECO:0000259" key="5">
    <source>
        <dbReference type="PROSITE" id="PS01124"/>
    </source>
</evidence>
<dbReference type="GO" id="GO:0003700">
    <property type="term" value="F:DNA-binding transcription factor activity"/>
    <property type="evidence" value="ECO:0007669"/>
    <property type="project" value="InterPro"/>
</dbReference>
<keyword evidence="1" id="KW-0678">Repressor</keyword>
<dbReference type="InterPro" id="IPR018060">
    <property type="entry name" value="HTH_AraC"/>
</dbReference>
<dbReference type="PROSITE" id="PS01124">
    <property type="entry name" value="HTH_ARAC_FAMILY_2"/>
    <property type="match status" value="1"/>
</dbReference>
<reference evidence="6 7" key="1">
    <citation type="submission" date="2018-12" db="EMBL/GenBank/DDBJ databases">
        <title>The genome sequences of Variovorax guangxiensis DSM 27352.</title>
        <authorList>
            <person name="Gao J."/>
            <person name="Sun J."/>
        </authorList>
    </citation>
    <scope>NUCLEOTIDE SEQUENCE [LARGE SCALE GENOMIC DNA]</scope>
    <source>
        <strain evidence="6 7">DSM 27352</strain>
    </source>
</reference>
<dbReference type="FunFam" id="1.10.10.60:FF:000132">
    <property type="entry name" value="AraC family transcriptional regulator"/>
    <property type="match status" value="1"/>
</dbReference>
<dbReference type="SMART" id="SM00342">
    <property type="entry name" value="HTH_ARAC"/>
    <property type="match status" value="1"/>
</dbReference>
<organism evidence="6 7">
    <name type="scientific">Variovorax guangxiensis</name>
    <dbReference type="NCBI Taxonomy" id="1775474"/>
    <lineage>
        <taxon>Bacteria</taxon>
        <taxon>Pseudomonadati</taxon>
        <taxon>Pseudomonadota</taxon>
        <taxon>Betaproteobacteria</taxon>
        <taxon>Burkholderiales</taxon>
        <taxon>Comamonadaceae</taxon>
        <taxon>Variovorax</taxon>
    </lineage>
</organism>
<dbReference type="SUPFAM" id="SSF51182">
    <property type="entry name" value="RmlC-like cupins"/>
    <property type="match status" value="1"/>
</dbReference>
<dbReference type="InterPro" id="IPR009057">
    <property type="entry name" value="Homeodomain-like_sf"/>
</dbReference>
<evidence type="ECO:0000256" key="4">
    <source>
        <dbReference type="ARBA" id="ARBA00023163"/>
    </source>
</evidence>
<dbReference type="OrthoDB" id="2536004at2"/>
<dbReference type="InterPro" id="IPR003313">
    <property type="entry name" value="AraC-bd"/>
</dbReference>
<keyword evidence="3" id="KW-0238">DNA-binding</keyword>
<dbReference type="EMBL" id="RXFT01000004">
    <property type="protein sequence ID" value="RUR67922.1"/>
    <property type="molecule type" value="Genomic_DNA"/>
</dbReference>
<dbReference type="Proteomes" id="UP000281118">
    <property type="component" value="Unassembled WGS sequence"/>
</dbReference>
<proteinExistence type="predicted"/>
<dbReference type="AlphaFoldDB" id="A0A433MJG9"/>
<dbReference type="SUPFAM" id="SSF46689">
    <property type="entry name" value="Homeodomain-like"/>
    <property type="match status" value="2"/>
</dbReference>
<feature type="domain" description="HTH araC/xylS-type" evidence="5">
    <location>
        <begin position="177"/>
        <end position="254"/>
    </location>
</feature>
<sequence length="268" mass="29769">MRNVPLDSVDALEREVLAIGTDYARGTLLEMHQHRRAQFLYGATGLMEVGTDDGAWVVPPHCGVWIPAGKPHRVRMVGVSTRSLYIEPRAAPREGSRCEVLLVSPLLRQLLLEATDVKALYDEQGRDGMVMRLALAEIARAATLPIFAPLPRHGTLHALCVEFLYAPDIRATAGEWAQQLHRSERTFTRFFRAETGMAFGEWRQHACLISALSRLAEGQPVTAVALELGYDSPGAFSTMFRRRLGFRPSEIARSVSGQRAGWQVELGH</sequence>
<name>A0A433MJG9_9BURK</name>
<evidence type="ECO:0000256" key="2">
    <source>
        <dbReference type="ARBA" id="ARBA00023015"/>
    </source>
</evidence>
<dbReference type="Gene3D" id="2.60.120.10">
    <property type="entry name" value="Jelly Rolls"/>
    <property type="match status" value="1"/>
</dbReference>
<dbReference type="Pfam" id="PF12833">
    <property type="entry name" value="HTH_18"/>
    <property type="match status" value="1"/>
</dbReference>
<evidence type="ECO:0000256" key="1">
    <source>
        <dbReference type="ARBA" id="ARBA00022491"/>
    </source>
</evidence>
<keyword evidence="4" id="KW-0804">Transcription</keyword>
<dbReference type="InterPro" id="IPR014710">
    <property type="entry name" value="RmlC-like_jellyroll"/>
</dbReference>
<protein>
    <submittedName>
        <fullName evidence="6">Helix-turn-helix domain-containing protein</fullName>
    </submittedName>
</protein>
<accession>A0A433MJG9</accession>
<dbReference type="RefSeq" id="WP_126022066.1">
    <property type="nucleotide sequence ID" value="NZ_RXFT01000004.1"/>
</dbReference>
<dbReference type="PANTHER" id="PTHR11019:SF159">
    <property type="entry name" value="TRANSCRIPTIONAL REGULATOR-RELATED"/>
    <property type="match status" value="1"/>
</dbReference>
<gene>
    <name evidence="6" type="ORF">EJP67_12730</name>
</gene>
<dbReference type="PANTHER" id="PTHR11019">
    <property type="entry name" value="HTH-TYPE TRANSCRIPTIONAL REGULATOR NIMR"/>
    <property type="match status" value="1"/>
</dbReference>
<dbReference type="CDD" id="cd06124">
    <property type="entry name" value="cupin_NimR-like_N"/>
    <property type="match status" value="1"/>
</dbReference>
<dbReference type="InterPro" id="IPR011051">
    <property type="entry name" value="RmlC_Cupin_sf"/>
</dbReference>
<dbReference type="GO" id="GO:0043565">
    <property type="term" value="F:sequence-specific DNA binding"/>
    <property type="evidence" value="ECO:0007669"/>
    <property type="project" value="InterPro"/>
</dbReference>
<comment type="caution">
    <text evidence="6">The sequence shown here is derived from an EMBL/GenBank/DDBJ whole genome shotgun (WGS) entry which is preliminary data.</text>
</comment>
<evidence type="ECO:0000313" key="6">
    <source>
        <dbReference type="EMBL" id="RUR67922.1"/>
    </source>
</evidence>
<evidence type="ECO:0000256" key="3">
    <source>
        <dbReference type="ARBA" id="ARBA00023125"/>
    </source>
</evidence>